<dbReference type="SUPFAM" id="SSF46767">
    <property type="entry name" value="Methylated DNA-protein cysteine methyltransferase, C-terminal domain"/>
    <property type="match status" value="1"/>
</dbReference>
<dbReference type="GO" id="GO:0032259">
    <property type="term" value="P:methylation"/>
    <property type="evidence" value="ECO:0007669"/>
    <property type="project" value="UniProtKB-KW"/>
</dbReference>
<evidence type="ECO:0000256" key="5">
    <source>
        <dbReference type="ARBA" id="ARBA00022679"/>
    </source>
</evidence>
<comment type="catalytic activity">
    <reaction evidence="8">
        <text>a 6-O-methyl-2'-deoxyguanosine in DNA + L-cysteinyl-[protein] = S-methyl-L-cysteinyl-[protein] + a 2'-deoxyguanosine in DNA</text>
        <dbReference type="Rhea" id="RHEA:24000"/>
        <dbReference type="Rhea" id="RHEA-COMP:10131"/>
        <dbReference type="Rhea" id="RHEA-COMP:10132"/>
        <dbReference type="Rhea" id="RHEA-COMP:11367"/>
        <dbReference type="Rhea" id="RHEA-COMP:11368"/>
        <dbReference type="ChEBI" id="CHEBI:29950"/>
        <dbReference type="ChEBI" id="CHEBI:82612"/>
        <dbReference type="ChEBI" id="CHEBI:85445"/>
        <dbReference type="ChEBI" id="CHEBI:85448"/>
        <dbReference type="EC" id="2.1.1.63"/>
    </reaction>
</comment>
<evidence type="ECO:0000313" key="12">
    <source>
        <dbReference type="Proteomes" id="UP000195607"/>
    </source>
</evidence>
<evidence type="ECO:0000256" key="9">
    <source>
        <dbReference type="SAM" id="MobiDB-lite"/>
    </source>
</evidence>
<dbReference type="PROSITE" id="PS00374">
    <property type="entry name" value="MGMT"/>
    <property type="match status" value="1"/>
</dbReference>
<dbReference type="Gene3D" id="1.10.10.10">
    <property type="entry name" value="Winged helix-like DNA-binding domain superfamily/Winged helix DNA-binding domain"/>
    <property type="match status" value="1"/>
</dbReference>
<evidence type="ECO:0000256" key="8">
    <source>
        <dbReference type="ARBA" id="ARBA00049348"/>
    </source>
</evidence>
<dbReference type="GeneID" id="41588225"/>
<reference evidence="11 12" key="1">
    <citation type="submission" date="2016-04" db="EMBL/GenBank/DDBJ databases">
        <authorList>
            <person name="Evans L.H."/>
            <person name="Alamgir A."/>
            <person name="Owens N."/>
            <person name="Weber N.D."/>
            <person name="Virtaneva K."/>
            <person name="Barbian K."/>
            <person name="Babar A."/>
            <person name="Rosenke K."/>
        </authorList>
    </citation>
    <scope>NUCLEOTIDE SEQUENCE [LARGE SCALE GENOMIC DNA]</scope>
    <source>
        <strain evidence="12">S5(T) (JCM 30642 \VKM B-2941)</strain>
    </source>
</reference>
<dbReference type="Pfam" id="PF01035">
    <property type="entry name" value="DNA_binding_1"/>
    <property type="match status" value="1"/>
</dbReference>
<dbReference type="PANTHER" id="PTHR10815">
    <property type="entry name" value="METHYLATED-DNA--PROTEIN-CYSTEINE METHYLTRANSFERASE"/>
    <property type="match status" value="1"/>
</dbReference>
<feature type="compositionally biased region" description="Basic and acidic residues" evidence="9">
    <location>
        <begin position="97"/>
        <end position="108"/>
    </location>
</feature>
<dbReference type="GO" id="GO:0006281">
    <property type="term" value="P:DNA repair"/>
    <property type="evidence" value="ECO:0007669"/>
    <property type="project" value="UniProtKB-KW"/>
</dbReference>
<dbReference type="InterPro" id="IPR014048">
    <property type="entry name" value="MethylDNA_cys_MeTrfase_DNA-bd"/>
</dbReference>
<evidence type="ECO:0000256" key="1">
    <source>
        <dbReference type="ARBA" id="ARBA00001286"/>
    </source>
</evidence>
<evidence type="ECO:0000313" key="11">
    <source>
        <dbReference type="EMBL" id="SIM59896.1"/>
    </source>
</evidence>
<gene>
    <name evidence="11" type="ORF">CSP5_0957</name>
</gene>
<evidence type="ECO:0000256" key="4">
    <source>
        <dbReference type="ARBA" id="ARBA00022603"/>
    </source>
</evidence>
<evidence type="ECO:0000256" key="3">
    <source>
        <dbReference type="ARBA" id="ARBA00011918"/>
    </source>
</evidence>
<dbReference type="NCBIfam" id="TIGR00589">
    <property type="entry name" value="ogt"/>
    <property type="match status" value="1"/>
</dbReference>
<keyword evidence="5 11" id="KW-0808">Transferase</keyword>
<organism evidence="11 12">
    <name type="scientific">Cuniculiplasma divulgatum</name>
    <dbReference type="NCBI Taxonomy" id="1673428"/>
    <lineage>
        <taxon>Archaea</taxon>
        <taxon>Methanobacteriati</taxon>
        <taxon>Thermoplasmatota</taxon>
        <taxon>Thermoplasmata</taxon>
        <taxon>Thermoplasmatales</taxon>
        <taxon>Cuniculiplasmataceae</taxon>
        <taxon>Cuniculiplasma</taxon>
    </lineage>
</organism>
<keyword evidence="7" id="KW-0234">DNA repair</keyword>
<dbReference type="EC" id="2.1.1.63" evidence="3"/>
<keyword evidence="4 11" id="KW-0489">Methyltransferase</keyword>
<dbReference type="InterPro" id="IPR036217">
    <property type="entry name" value="MethylDNA_cys_MeTrfase_DNAb"/>
</dbReference>
<feature type="domain" description="Methylated-DNA-[protein]-cysteine S-methyltransferase DNA binding" evidence="10">
    <location>
        <begin position="20"/>
        <end position="102"/>
    </location>
</feature>
<evidence type="ECO:0000256" key="2">
    <source>
        <dbReference type="ARBA" id="ARBA00008711"/>
    </source>
</evidence>
<dbReference type="FunFam" id="1.10.10.10:FF:000214">
    <property type="entry name" value="Methylated-DNA--protein-cysteine methyltransferase"/>
    <property type="match status" value="1"/>
</dbReference>
<dbReference type="InterPro" id="IPR001497">
    <property type="entry name" value="MethylDNA_cys_MeTrfase_AS"/>
</dbReference>
<evidence type="ECO:0000256" key="7">
    <source>
        <dbReference type="ARBA" id="ARBA00023204"/>
    </source>
</evidence>
<keyword evidence="6" id="KW-0227">DNA damage</keyword>
<proteinExistence type="inferred from homology"/>
<dbReference type="PANTHER" id="PTHR10815:SF13">
    <property type="entry name" value="METHYLATED-DNA--PROTEIN-CYSTEINE METHYLTRANSFERASE"/>
    <property type="match status" value="1"/>
</dbReference>
<dbReference type="Proteomes" id="UP000195607">
    <property type="component" value="Chromosome I"/>
</dbReference>
<protein>
    <recommendedName>
        <fullName evidence="3">methylated-DNA--[protein]-cysteine S-methyltransferase</fullName>
        <ecNumber evidence="3">2.1.1.63</ecNumber>
    </recommendedName>
</protein>
<dbReference type="GO" id="GO:0003908">
    <property type="term" value="F:methylated-DNA-[protein]-cysteine S-methyltransferase activity"/>
    <property type="evidence" value="ECO:0007669"/>
    <property type="project" value="UniProtKB-EC"/>
</dbReference>
<evidence type="ECO:0000259" key="10">
    <source>
        <dbReference type="Pfam" id="PF01035"/>
    </source>
</evidence>
<comment type="catalytic activity">
    <reaction evidence="1">
        <text>a 4-O-methyl-thymidine in DNA + L-cysteinyl-[protein] = a thymidine in DNA + S-methyl-L-cysteinyl-[protein]</text>
        <dbReference type="Rhea" id="RHEA:53428"/>
        <dbReference type="Rhea" id="RHEA-COMP:10131"/>
        <dbReference type="Rhea" id="RHEA-COMP:10132"/>
        <dbReference type="Rhea" id="RHEA-COMP:13555"/>
        <dbReference type="Rhea" id="RHEA-COMP:13556"/>
        <dbReference type="ChEBI" id="CHEBI:29950"/>
        <dbReference type="ChEBI" id="CHEBI:82612"/>
        <dbReference type="ChEBI" id="CHEBI:137386"/>
        <dbReference type="ChEBI" id="CHEBI:137387"/>
        <dbReference type="EC" id="2.1.1.63"/>
    </reaction>
</comment>
<name>A0A1N5UGT5_9ARCH</name>
<comment type="similarity">
    <text evidence="2">Belongs to the MGMT family.</text>
</comment>
<dbReference type="EMBL" id="LT671858">
    <property type="protein sequence ID" value="SIM59896.1"/>
    <property type="molecule type" value="Genomic_DNA"/>
</dbReference>
<evidence type="ECO:0000256" key="6">
    <source>
        <dbReference type="ARBA" id="ARBA00022763"/>
    </source>
</evidence>
<dbReference type="CDD" id="cd06445">
    <property type="entry name" value="ATase"/>
    <property type="match status" value="1"/>
</dbReference>
<dbReference type="InterPro" id="IPR036388">
    <property type="entry name" value="WH-like_DNA-bd_sf"/>
</dbReference>
<sequence length="108" mass="12174">MNVLNEAEMESKLKALGFSNFEINVLLEVYRIPMGETRTYSQIAETIGHRNASRAVGSAVRKNPFAPLIPCHRVVRKDGKIGNYSGEGGREQKRKMLKEEGIDVERLK</sequence>
<accession>A0A1N5UGT5</accession>
<dbReference type="AlphaFoldDB" id="A0A1N5UGT5"/>
<dbReference type="RefSeq" id="WP_148689736.1">
    <property type="nucleotide sequence ID" value="NZ_LT671858.1"/>
</dbReference>
<feature type="region of interest" description="Disordered" evidence="9">
    <location>
        <begin position="80"/>
        <end position="108"/>
    </location>
</feature>